<gene>
    <name evidence="1" type="ORF">HC175_20470</name>
</gene>
<proteinExistence type="predicted"/>
<evidence type="ECO:0000313" key="1">
    <source>
        <dbReference type="EMBL" id="NJW55294.1"/>
    </source>
</evidence>
<reference evidence="1 2" key="1">
    <citation type="submission" date="2020-03" db="EMBL/GenBank/DDBJ databases">
        <title>Salinimicrobium sp. nov, isolated from SCS.</title>
        <authorList>
            <person name="Cao W.R."/>
        </authorList>
    </citation>
    <scope>NUCLEOTIDE SEQUENCE [LARGE SCALE GENOMIC DNA]</scope>
    <source>
        <strain evidence="2">J15B91</strain>
    </source>
</reference>
<name>A0ABX1D4D5_9FLAO</name>
<dbReference type="RefSeq" id="WP_168025251.1">
    <property type="nucleotide sequence ID" value="NZ_JAAVJR010001002.1"/>
</dbReference>
<accession>A0ABX1D4D5</accession>
<dbReference type="Proteomes" id="UP000703674">
    <property type="component" value="Unassembled WGS sequence"/>
</dbReference>
<sequence length="55" mass="6177">MKDLFGNIADVYAVSQFHAEDLQTGDNPNSMINILQDIFGGTVFSEDLFYLQVFS</sequence>
<evidence type="ECO:0000313" key="2">
    <source>
        <dbReference type="Proteomes" id="UP000703674"/>
    </source>
</evidence>
<comment type="caution">
    <text evidence="1">The sequence shown here is derived from an EMBL/GenBank/DDBJ whole genome shotgun (WGS) entry which is preliminary data.</text>
</comment>
<organism evidence="1 2">
    <name type="scientific">Salinimicrobium oceani</name>
    <dbReference type="NCBI Taxonomy" id="2722702"/>
    <lineage>
        <taxon>Bacteria</taxon>
        <taxon>Pseudomonadati</taxon>
        <taxon>Bacteroidota</taxon>
        <taxon>Flavobacteriia</taxon>
        <taxon>Flavobacteriales</taxon>
        <taxon>Flavobacteriaceae</taxon>
        <taxon>Salinimicrobium</taxon>
    </lineage>
</organism>
<keyword evidence="2" id="KW-1185">Reference proteome</keyword>
<protein>
    <submittedName>
        <fullName evidence="1">Uncharacterized protein</fullName>
    </submittedName>
</protein>
<dbReference type="EMBL" id="JAAVJR010001002">
    <property type="protein sequence ID" value="NJW55294.1"/>
    <property type="molecule type" value="Genomic_DNA"/>
</dbReference>